<comment type="caution">
    <text evidence="2">The sequence shown here is derived from an EMBL/GenBank/DDBJ whole genome shotgun (WGS) entry which is preliminary data.</text>
</comment>
<name>A0A8X8XIW8_SALSN</name>
<dbReference type="Proteomes" id="UP000298416">
    <property type="component" value="Unassembled WGS sequence"/>
</dbReference>
<reference evidence="2" key="2">
    <citation type="submission" date="2020-08" db="EMBL/GenBank/DDBJ databases">
        <title>Plant Genome Project.</title>
        <authorList>
            <person name="Zhang R.-G."/>
        </authorList>
    </citation>
    <scope>NUCLEOTIDE SEQUENCE</scope>
    <source>
        <strain evidence="2">Huo1</strain>
        <tissue evidence="2">Leaf</tissue>
    </source>
</reference>
<feature type="domain" description="Reverse transcriptase zinc-binding" evidence="1">
    <location>
        <begin position="196"/>
        <end position="283"/>
    </location>
</feature>
<dbReference type="AlphaFoldDB" id="A0A8X8XIW8"/>
<protein>
    <recommendedName>
        <fullName evidence="1">Reverse transcriptase zinc-binding domain-containing protein</fullName>
    </recommendedName>
</protein>
<keyword evidence="3" id="KW-1185">Reference proteome</keyword>
<proteinExistence type="predicted"/>
<gene>
    <name evidence="2" type="ORF">SASPL_126433</name>
</gene>
<dbReference type="InterPro" id="IPR026960">
    <property type="entry name" value="RVT-Znf"/>
</dbReference>
<evidence type="ECO:0000259" key="1">
    <source>
        <dbReference type="Pfam" id="PF13966"/>
    </source>
</evidence>
<accession>A0A8X8XIW8</accession>
<sequence length="292" mass="31558">MGCPSTTNLKVAVERGSTDPWSDVETDWTSSRVVWVGLAFAEEVAEGVAVGEVGGGGGAIVGLGRGGSHWRRWGWVVANPGGCENPSGCDTCVGGVQAIVETPDSGVVKPCEKSGLPYGSSTSSGLVGAGTVSLSLEACTPSSVQFRRTAPAALALRWVDPPTPPPVRYSYHLSFKYFLMRDVLSAPIENVVYQVFSKEEAYRICAMPVSTRLLDDKRIWGYDKKGLYSNSTLLWRAYVNNLPTKDNLSHRGIDAWSVCEICGLSCESSDHLLLQCIDVANIWRYGPLRFES</sequence>
<reference evidence="2" key="1">
    <citation type="submission" date="2018-01" db="EMBL/GenBank/DDBJ databases">
        <authorList>
            <person name="Mao J.F."/>
        </authorList>
    </citation>
    <scope>NUCLEOTIDE SEQUENCE</scope>
    <source>
        <strain evidence="2">Huo1</strain>
        <tissue evidence="2">Leaf</tissue>
    </source>
</reference>
<evidence type="ECO:0000313" key="3">
    <source>
        <dbReference type="Proteomes" id="UP000298416"/>
    </source>
</evidence>
<evidence type="ECO:0000313" key="2">
    <source>
        <dbReference type="EMBL" id="KAG6413719.1"/>
    </source>
</evidence>
<dbReference type="EMBL" id="PNBA02000009">
    <property type="protein sequence ID" value="KAG6413719.1"/>
    <property type="molecule type" value="Genomic_DNA"/>
</dbReference>
<dbReference type="Pfam" id="PF13966">
    <property type="entry name" value="zf-RVT"/>
    <property type="match status" value="1"/>
</dbReference>
<organism evidence="2">
    <name type="scientific">Salvia splendens</name>
    <name type="common">Scarlet sage</name>
    <dbReference type="NCBI Taxonomy" id="180675"/>
    <lineage>
        <taxon>Eukaryota</taxon>
        <taxon>Viridiplantae</taxon>
        <taxon>Streptophyta</taxon>
        <taxon>Embryophyta</taxon>
        <taxon>Tracheophyta</taxon>
        <taxon>Spermatophyta</taxon>
        <taxon>Magnoliopsida</taxon>
        <taxon>eudicotyledons</taxon>
        <taxon>Gunneridae</taxon>
        <taxon>Pentapetalae</taxon>
        <taxon>asterids</taxon>
        <taxon>lamiids</taxon>
        <taxon>Lamiales</taxon>
        <taxon>Lamiaceae</taxon>
        <taxon>Nepetoideae</taxon>
        <taxon>Mentheae</taxon>
        <taxon>Salviinae</taxon>
        <taxon>Salvia</taxon>
        <taxon>Salvia subgen. Calosphace</taxon>
        <taxon>core Calosphace</taxon>
    </lineage>
</organism>